<comment type="catalytic activity">
    <reaction evidence="1">
        <text>L-glutamyl-[protein] + S-adenosyl-L-methionine = [protein]-L-glutamate 5-O-methyl ester + S-adenosyl-L-homocysteine</text>
        <dbReference type="Rhea" id="RHEA:24452"/>
        <dbReference type="Rhea" id="RHEA-COMP:10208"/>
        <dbReference type="Rhea" id="RHEA-COMP:10311"/>
        <dbReference type="ChEBI" id="CHEBI:29973"/>
        <dbReference type="ChEBI" id="CHEBI:57856"/>
        <dbReference type="ChEBI" id="CHEBI:59789"/>
        <dbReference type="ChEBI" id="CHEBI:82795"/>
        <dbReference type="EC" id="2.1.1.80"/>
    </reaction>
</comment>
<dbReference type="SMART" id="SM00138">
    <property type="entry name" value="MeTrc"/>
    <property type="match status" value="1"/>
</dbReference>
<dbReference type="SUPFAM" id="SSF53335">
    <property type="entry name" value="S-adenosyl-L-methionine-dependent methyltransferases"/>
    <property type="match status" value="1"/>
</dbReference>
<evidence type="ECO:0000256" key="1">
    <source>
        <dbReference type="ARBA" id="ARBA00001541"/>
    </source>
</evidence>
<dbReference type="PROSITE" id="PS50123">
    <property type="entry name" value="CHER"/>
    <property type="match status" value="1"/>
</dbReference>
<reference evidence="7" key="1">
    <citation type="submission" date="2022-10" db="EMBL/GenBank/DDBJ databases">
        <title>Chitiniphilus purpureus sp. nov., a novel chitin-degrading bacterium isolated from crawfish pond sediment.</title>
        <authorList>
            <person name="Li K."/>
        </authorList>
    </citation>
    <scope>NUCLEOTIDE SEQUENCE</scope>
    <source>
        <strain evidence="7">CD1</strain>
    </source>
</reference>
<dbReference type="InterPro" id="IPR000780">
    <property type="entry name" value="CheR_MeTrfase"/>
</dbReference>
<accession>A0ABY6DJD0</accession>
<dbReference type="InterPro" id="IPR022641">
    <property type="entry name" value="CheR_N"/>
</dbReference>
<organism evidence="7 8">
    <name type="scientific">Chitiniphilus purpureus</name>
    <dbReference type="NCBI Taxonomy" id="2981137"/>
    <lineage>
        <taxon>Bacteria</taxon>
        <taxon>Pseudomonadati</taxon>
        <taxon>Pseudomonadota</taxon>
        <taxon>Betaproteobacteria</taxon>
        <taxon>Neisseriales</taxon>
        <taxon>Chitinibacteraceae</taxon>
        <taxon>Chitiniphilus</taxon>
    </lineage>
</organism>
<dbReference type="PANTHER" id="PTHR24422:SF10">
    <property type="entry name" value="CHEMOTAXIS PROTEIN METHYLTRANSFERASE 2"/>
    <property type="match status" value="1"/>
</dbReference>
<evidence type="ECO:0000259" key="6">
    <source>
        <dbReference type="PROSITE" id="PS50123"/>
    </source>
</evidence>
<dbReference type="Pfam" id="PF03705">
    <property type="entry name" value="CheR_N"/>
    <property type="match status" value="1"/>
</dbReference>
<evidence type="ECO:0000313" key="7">
    <source>
        <dbReference type="EMBL" id="UXY14147.1"/>
    </source>
</evidence>
<keyword evidence="5" id="KW-0949">S-adenosyl-L-methionine</keyword>
<dbReference type="EC" id="2.1.1.80" evidence="2"/>
<evidence type="ECO:0000256" key="2">
    <source>
        <dbReference type="ARBA" id="ARBA00012534"/>
    </source>
</evidence>
<dbReference type="SUPFAM" id="SSF47757">
    <property type="entry name" value="Chemotaxis receptor methyltransferase CheR, N-terminal domain"/>
    <property type="match status" value="1"/>
</dbReference>
<keyword evidence="8" id="KW-1185">Reference proteome</keyword>
<keyword evidence="4" id="KW-0808">Transferase</keyword>
<name>A0ABY6DJD0_9NEIS</name>
<dbReference type="Proteomes" id="UP001061302">
    <property type="component" value="Chromosome"/>
</dbReference>
<evidence type="ECO:0000256" key="4">
    <source>
        <dbReference type="ARBA" id="ARBA00022679"/>
    </source>
</evidence>
<keyword evidence="3" id="KW-0489">Methyltransferase</keyword>
<dbReference type="InterPro" id="IPR022642">
    <property type="entry name" value="CheR_C"/>
</dbReference>
<evidence type="ECO:0000256" key="5">
    <source>
        <dbReference type="ARBA" id="ARBA00022691"/>
    </source>
</evidence>
<sequence>MLDVPAPLALSQADFERFRDFFYRKTGIHFEDSKRYFIDRRLLLRIRASGHRDFQQYFTTLLTDAQAPDGELQQLINAMTVNETYFLREAHQLRCLVGPILDEVAQRRPADQPIRIWSIPTASGEEAYSLAIYLLEYWPQLATRDVEILASDIDTEMLARAQEGLYGERALQLVPDTLRSRYFSREAGGYRIDPTLRAAVAFSCVNITDPAAMQSWRDIDVVFCRNLLIYFDDLSRRRTAEALYDALRPGGFVCLGHAESMSRISSLFTIRKFADAIVYQKPC</sequence>
<dbReference type="EMBL" id="CP106753">
    <property type="protein sequence ID" value="UXY14147.1"/>
    <property type="molecule type" value="Genomic_DNA"/>
</dbReference>
<dbReference type="PANTHER" id="PTHR24422">
    <property type="entry name" value="CHEMOTAXIS PROTEIN METHYLTRANSFERASE"/>
    <property type="match status" value="1"/>
</dbReference>
<dbReference type="InterPro" id="IPR036804">
    <property type="entry name" value="CheR_N_sf"/>
</dbReference>
<dbReference type="InterPro" id="IPR029063">
    <property type="entry name" value="SAM-dependent_MTases_sf"/>
</dbReference>
<feature type="domain" description="CheR-type methyltransferase" evidence="6">
    <location>
        <begin position="3"/>
        <end position="273"/>
    </location>
</feature>
<dbReference type="InterPro" id="IPR050903">
    <property type="entry name" value="Bact_Chemotaxis_MeTrfase"/>
</dbReference>
<protein>
    <recommendedName>
        <fullName evidence="2">protein-glutamate O-methyltransferase</fullName>
        <ecNumber evidence="2">2.1.1.80</ecNumber>
    </recommendedName>
</protein>
<dbReference type="Gene3D" id="1.10.155.10">
    <property type="entry name" value="Chemotaxis receptor methyltransferase CheR, N-terminal domain"/>
    <property type="match status" value="1"/>
</dbReference>
<evidence type="ECO:0000313" key="8">
    <source>
        <dbReference type="Proteomes" id="UP001061302"/>
    </source>
</evidence>
<evidence type="ECO:0000256" key="3">
    <source>
        <dbReference type="ARBA" id="ARBA00022603"/>
    </source>
</evidence>
<gene>
    <name evidence="7" type="ORF">N8I74_12540</name>
</gene>
<proteinExistence type="predicted"/>
<dbReference type="Gene3D" id="3.40.50.150">
    <property type="entry name" value="Vaccinia Virus protein VP39"/>
    <property type="match status" value="1"/>
</dbReference>
<dbReference type="RefSeq" id="WP_263123447.1">
    <property type="nucleotide sequence ID" value="NZ_CP106753.1"/>
</dbReference>
<dbReference type="PRINTS" id="PR00996">
    <property type="entry name" value="CHERMTFRASE"/>
</dbReference>
<dbReference type="Pfam" id="PF01739">
    <property type="entry name" value="CheR"/>
    <property type="match status" value="1"/>
</dbReference>